<proteinExistence type="predicted"/>
<comment type="subunit">
    <text evidence="1">Monomer in both c-di-GMP-bound and free forms.</text>
</comment>
<dbReference type="AlphaFoldDB" id="A0A1R4B8M7"/>
<evidence type="ECO:0000313" key="4">
    <source>
        <dbReference type="Proteomes" id="UP000189475"/>
    </source>
</evidence>
<keyword evidence="4" id="KW-1185">Reference proteome</keyword>
<organism evidence="3 4">
    <name type="scientific">Vibrio palustris</name>
    <dbReference type="NCBI Taxonomy" id="1918946"/>
    <lineage>
        <taxon>Bacteria</taxon>
        <taxon>Pseudomonadati</taxon>
        <taxon>Pseudomonadota</taxon>
        <taxon>Gammaproteobacteria</taxon>
        <taxon>Vibrionales</taxon>
        <taxon>Vibrionaceae</taxon>
        <taxon>Vibrio</taxon>
    </lineage>
</organism>
<evidence type="ECO:0000313" key="3">
    <source>
        <dbReference type="EMBL" id="SJL85278.1"/>
    </source>
</evidence>
<keyword evidence="1" id="KW-0547">Nucleotide-binding</keyword>
<dbReference type="Proteomes" id="UP000189475">
    <property type="component" value="Unassembled WGS sequence"/>
</dbReference>
<sequence length="123" mass="14036">MEKEEFVRVTYHAPVTLLQGDELSFSGHIQDISIHGLMIACQPPQSLDINKVVEVVLILPDTDIEIDLSTKVKDIASDYIKLDVDHVDIESLAHYKRLVELNMGDDKQFHEDLEHLIELPPHK</sequence>
<dbReference type="Pfam" id="PF07238">
    <property type="entry name" value="PilZ"/>
    <property type="match status" value="1"/>
</dbReference>
<dbReference type="InterPro" id="IPR009875">
    <property type="entry name" value="PilZ_domain"/>
</dbReference>
<evidence type="ECO:0000256" key="1">
    <source>
        <dbReference type="PIRNR" id="PIRNR028141"/>
    </source>
</evidence>
<dbReference type="GO" id="GO:0035438">
    <property type="term" value="F:cyclic-di-GMP binding"/>
    <property type="evidence" value="ECO:0007669"/>
    <property type="project" value="InterPro"/>
</dbReference>
<reference evidence="3 4" key="1">
    <citation type="submission" date="2017-02" db="EMBL/GenBank/DDBJ databases">
        <authorList>
            <person name="Peterson S.W."/>
        </authorList>
    </citation>
    <scope>NUCLEOTIDE SEQUENCE [LARGE SCALE GENOMIC DNA]</scope>
    <source>
        <strain evidence="3 4">CECT 9027</strain>
    </source>
</reference>
<comment type="function">
    <text evidence="1">Binds the second messenger bis-(3'-5') cyclic dimeric guanosine monophosphate (c-di-GMP). Can bind two c-di-GMP molecules per monomer. May play a role in bacterial second-messenger regulated processes. Binding to c-di-GMP induces a conformational change of the C- and N-termini resulting in the exposure of a highly negative surface on one side of the protein to a possible effector protein.</text>
</comment>
<dbReference type="InterPro" id="IPR027021">
    <property type="entry name" value="C-di-GMP_BP_PA4608"/>
</dbReference>
<dbReference type="EMBL" id="FUFT01000013">
    <property type="protein sequence ID" value="SJL85278.1"/>
    <property type="molecule type" value="Genomic_DNA"/>
</dbReference>
<dbReference type="Gene3D" id="2.40.10.220">
    <property type="entry name" value="predicted glycosyltransferase like domains"/>
    <property type="match status" value="1"/>
</dbReference>
<dbReference type="RefSeq" id="WP_077315669.1">
    <property type="nucleotide sequence ID" value="NZ_AP024887.1"/>
</dbReference>
<dbReference type="OrthoDB" id="5298508at2"/>
<dbReference type="PIRSF" id="PIRSF028141">
    <property type="entry name" value="C-di-GMP_BP_PA4608"/>
    <property type="match status" value="1"/>
</dbReference>
<feature type="domain" description="PilZ" evidence="2">
    <location>
        <begin position="3"/>
        <end position="100"/>
    </location>
</feature>
<name>A0A1R4B8M7_9VIBR</name>
<dbReference type="STRING" id="1918946.VPAL9027_03313"/>
<dbReference type="SUPFAM" id="SSF141371">
    <property type="entry name" value="PilZ domain-like"/>
    <property type="match status" value="1"/>
</dbReference>
<protein>
    <recommendedName>
        <fullName evidence="1">Cyclic diguanosine monophosphate-binding protein</fullName>
        <shortName evidence="1">c-di-GMP-binding protein</shortName>
    </recommendedName>
    <alternativeName>
        <fullName evidence="1">Pilz domain-containing protein</fullName>
    </alternativeName>
</protein>
<evidence type="ECO:0000259" key="2">
    <source>
        <dbReference type="Pfam" id="PF07238"/>
    </source>
</evidence>
<accession>A0A1R4B8M7</accession>
<gene>
    <name evidence="3" type="ORF">VPAL9027_03313</name>
</gene>
<keyword evidence="1" id="KW-0973">c-di-GMP</keyword>